<evidence type="ECO:0000313" key="1">
    <source>
        <dbReference type="EMBL" id="NKY39060.1"/>
    </source>
</evidence>
<comment type="caution">
    <text evidence="1">The sequence shown here is derived from an EMBL/GenBank/DDBJ whole genome shotgun (WGS) entry which is preliminary data.</text>
</comment>
<name>A0ABX1JZ81_9CELL</name>
<gene>
    <name evidence="1" type="ORF">HGA02_05775</name>
</gene>
<reference evidence="1 2" key="1">
    <citation type="submission" date="2020-04" db="EMBL/GenBank/DDBJ databases">
        <title>MicrobeNet Type strains.</title>
        <authorList>
            <person name="Nicholson A.C."/>
        </authorList>
    </citation>
    <scope>NUCLEOTIDE SEQUENCE [LARGE SCALE GENOMIC DNA]</scope>
    <source>
        <strain evidence="1 2">ATCC BAA-787</strain>
    </source>
</reference>
<proteinExistence type="predicted"/>
<evidence type="ECO:0000313" key="2">
    <source>
        <dbReference type="Proteomes" id="UP000777774"/>
    </source>
</evidence>
<keyword evidence="2" id="KW-1185">Reference proteome</keyword>
<dbReference type="EMBL" id="JAAXOY010000094">
    <property type="protein sequence ID" value="NKY39060.1"/>
    <property type="molecule type" value="Genomic_DNA"/>
</dbReference>
<accession>A0ABX1JZ81</accession>
<protein>
    <submittedName>
        <fullName evidence="1">Uncharacterized protein</fullName>
    </submittedName>
</protein>
<dbReference type="RefSeq" id="WP_168678201.1">
    <property type="nucleotide sequence ID" value="NZ_JAAXOY010000094.1"/>
</dbReference>
<dbReference type="Proteomes" id="UP000777774">
    <property type="component" value="Unassembled WGS sequence"/>
</dbReference>
<organism evidence="1 2">
    <name type="scientific">Cellulomonas septica</name>
    <dbReference type="NCBI Taxonomy" id="285080"/>
    <lineage>
        <taxon>Bacteria</taxon>
        <taxon>Bacillati</taxon>
        <taxon>Actinomycetota</taxon>
        <taxon>Actinomycetes</taxon>
        <taxon>Micrococcales</taxon>
        <taxon>Cellulomonadaceae</taxon>
        <taxon>Cellulomonas</taxon>
    </lineage>
</organism>
<sequence length="74" mass="8525">MLKPILTRYGVVILSCDEEGEIWFHPADVTVDAFYRPPAPSRQNDEGSLLAAPTREATRDELPASWRAFDWREY</sequence>